<reference evidence="9 10" key="1">
    <citation type="submission" date="2024-11" db="EMBL/GenBank/DDBJ databases">
        <title>Chromosome-level genome assembly of Eucalyptus globulus Labill. provides insights into its genome evolution.</title>
        <authorList>
            <person name="Li X."/>
        </authorList>
    </citation>
    <scope>NUCLEOTIDE SEQUENCE [LARGE SCALE GENOMIC DNA]</scope>
    <source>
        <strain evidence="9">CL2024</strain>
        <tissue evidence="9">Fresh tender leaves</tissue>
    </source>
</reference>
<dbReference type="PANTHER" id="PTHR46372:SF6">
    <property type="entry name" value="PROTEIN WVD2-LIKE 1"/>
    <property type="match status" value="1"/>
</dbReference>
<dbReference type="InterPro" id="IPR027329">
    <property type="entry name" value="TPX2_C"/>
</dbReference>
<dbReference type="InterPro" id="IPR044806">
    <property type="entry name" value="WVD2/WDL1-4"/>
</dbReference>
<name>A0ABD3JN80_EUCGL</name>
<gene>
    <name evidence="9" type="ORF">ACJRO7_032765</name>
</gene>
<evidence type="ECO:0000256" key="4">
    <source>
        <dbReference type="ARBA" id="ARBA00022701"/>
    </source>
</evidence>
<keyword evidence="10" id="KW-1185">Reference proteome</keyword>
<feature type="region of interest" description="Disordered" evidence="7">
    <location>
        <begin position="86"/>
        <end position="197"/>
    </location>
</feature>
<dbReference type="AlphaFoldDB" id="A0ABD3JN80"/>
<protein>
    <recommendedName>
        <fullName evidence="8">TPX2 C-terminal domain-containing protein</fullName>
    </recommendedName>
</protein>
<organism evidence="9 10">
    <name type="scientific">Eucalyptus globulus</name>
    <name type="common">Tasmanian blue gum</name>
    <dbReference type="NCBI Taxonomy" id="34317"/>
    <lineage>
        <taxon>Eukaryota</taxon>
        <taxon>Viridiplantae</taxon>
        <taxon>Streptophyta</taxon>
        <taxon>Embryophyta</taxon>
        <taxon>Tracheophyta</taxon>
        <taxon>Spermatophyta</taxon>
        <taxon>Magnoliopsida</taxon>
        <taxon>eudicotyledons</taxon>
        <taxon>Gunneridae</taxon>
        <taxon>Pentapetalae</taxon>
        <taxon>rosids</taxon>
        <taxon>malvids</taxon>
        <taxon>Myrtales</taxon>
        <taxon>Myrtaceae</taxon>
        <taxon>Myrtoideae</taxon>
        <taxon>Eucalypteae</taxon>
        <taxon>Eucalyptus</taxon>
    </lineage>
</organism>
<comment type="subcellular location">
    <subcellularLocation>
        <location evidence="1">Cytoplasm</location>
        <location evidence="1">Cytoskeleton</location>
    </subcellularLocation>
</comment>
<keyword evidence="6" id="KW-0175">Coiled coil</keyword>
<feature type="compositionally biased region" description="Basic and acidic residues" evidence="7">
    <location>
        <begin position="91"/>
        <end position="102"/>
    </location>
</feature>
<evidence type="ECO:0000256" key="3">
    <source>
        <dbReference type="ARBA" id="ARBA00022490"/>
    </source>
</evidence>
<evidence type="ECO:0000256" key="6">
    <source>
        <dbReference type="SAM" id="Coils"/>
    </source>
</evidence>
<feature type="region of interest" description="Disordered" evidence="7">
    <location>
        <begin position="334"/>
        <end position="362"/>
    </location>
</feature>
<feature type="compositionally biased region" description="Low complexity" evidence="7">
    <location>
        <begin position="152"/>
        <end position="163"/>
    </location>
</feature>
<feature type="region of interest" description="Disordered" evidence="7">
    <location>
        <begin position="292"/>
        <end position="315"/>
    </location>
</feature>
<feature type="domain" description="TPX2 C-terminal" evidence="8">
    <location>
        <begin position="221"/>
        <end position="295"/>
    </location>
</feature>
<evidence type="ECO:0000256" key="7">
    <source>
        <dbReference type="SAM" id="MobiDB-lite"/>
    </source>
</evidence>
<evidence type="ECO:0000313" key="9">
    <source>
        <dbReference type="EMBL" id="KAL3728067.1"/>
    </source>
</evidence>
<feature type="compositionally biased region" description="Polar residues" evidence="7">
    <location>
        <begin position="339"/>
        <end position="362"/>
    </location>
</feature>
<dbReference type="Pfam" id="PF06886">
    <property type="entry name" value="TPX2"/>
    <property type="match status" value="1"/>
</dbReference>
<evidence type="ECO:0000256" key="5">
    <source>
        <dbReference type="ARBA" id="ARBA00023212"/>
    </source>
</evidence>
<feature type="coiled-coil region" evidence="6">
    <location>
        <begin position="235"/>
        <end position="270"/>
    </location>
</feature>
<comment type="similarity">
    <text evidence="2">Belongs to the TPX2 family.</text>
</comment>
<dbReference type="Proteomes" id="UP001634007">
    <property type="component" value="Unassembled WGS sequence"/>
</dbReference>
<feature type="compositionally biased region" description="Polar residues" evidence="7">
    <location>
        <begin position="103"/>
        <end position="125"/>
    </location>
</feature>
<keyword evidence="3" id="KW-0963">Cytoplasm</keyword>
<sequence length="398" mass="43991">MEGLALLVEGTSTMGRELKDVELDKKVNGLAMIANGASFEKVHVAPRIPEDSVDKEYEVKECTIESSALKDCQEKQEVLGVKSTNFDGDVADEKNERLEDQKLSNNRKSNPLVTKSSANGRTNHTVPHPFTLATEKRNNCVTRHVGAESPVSMNSLNANNMNSPFRSPQPSTPPISRKPLQSSNKKHQDDDDNWSVASSAAASVRTVKSVRSKITVGSAPTFRSSERADRRKEFYMKLEEKHRALEAEKNQCEARNKEEQEAAIKQLRKNMVVKAKPVPNFYYEGPPPKTELKKLPLTRPKSPKFGRRKSCSDAVNSAQEEKGKACGRALRHSIGSCKQEPSSVNSPKTPNTKNQAGIRHGNTTAKVREQPHEEETVNPTSAPCNIPEQTITDVAVQS</sequence>
<keyword evidence="5" id="KW-0206">Cytoskeleton</keyword>
<evidence type="ECO:0000256" key="2">
    <source>
        <dbReference type="ARBA" id="ARBA00005885"/>
    </source>
</evidence>
<keyword evidence="4" id="KW-0493">Microtubule</keyword>
<comment type="caution">
    <text evidence="9">The sequence shown here is derived from an EMBL/GenBank/DDBJ whole genome shotgun (WGS) entry which is preliminary data.</text>
</comment>
<evidence type="ECO:0000259" key="8">
    <source>
        <dbReference type="Pfam" id="PF06886"/>
    </source>
</evidence>
<proteinExistence type="inferred from homology"/>
<dbReference type="PANTHER" id="PTHR46372">
    <property type="entry name" value="PROTEIN WVD2-LIKE 3"/>
    <property type="match status" value="1"/>
</dbReference>
<accession>A0ABD3JN80</accession>
<evidence type="ECO:0000313" key="10">
    <source>
        <dbReference type="Proteomes" id="UP001634007"/>
    </source>
</evidence>
<evidence type="ECO:0000256" key="1">
    <source>
        <dbReference type="ARBA" id="ARBA00004245"/>
    </source>
</evidence>
<dbReference type="EMBL" id="JBJKBG010000008">
    <property type="protein sequence ID" value="KAL3728067.1"/>
    <property type="molecule type" value="Genomic_DNA"/>
</dbReference>
<dbReference type="GO" id="GO:0005874">
    <property type="term" value="C:microtubule"/>
    <property type="evidence" value="ECO:0007669"/>
    <property type="project" value="UniProtKB-KW"/>
</dbReference>